<evidence type="ECO:0000313" key="4">
    <source>
        <dbReference type="Proteomes" id="UP000247702"/>
    </source>
</evidence>
<keyword evidence="4" id="KW-1185">Reference proteome</keyword>
<dbReference type="AlphaFoldDB" id="A0A2Z6RNH8"/>
<proteinExistence type="predicted"/>
<dbReference type="OrthoDB" id="2324972at2759"/>
<feature type="transmembrane region" description="Helical" evidence="1">
    <location>
        <begin position="311"/>
        <end position="333"/>
    </location>
</feature>
<sequence length="353" mass="39979">MSSTSTGDAEEALLLNLIFKLQDPVPQYVLGCLPAIATIGASPDDGLMNKIMWILRSLGSPFSGLFYYCNVGQKEMVAYWLTANNFFFQNENILYRPFGHHAMKLALTPRQKRYMRECIAEATVLDRLSSLASAYYIAVGIFAGIARVAGAVGDPCTVKDWPYIPLALSWTVPVICVRVFNGNVVFKDPRHIFHFDKQKDIDSDESDEEKIEKDEMEIMDEEMGGYEKQKIRVKKFREDILNSKIAHTMLTAAFSMLMPWLSVILAYFTKPIGFACRSKFLTVVCSIWTFNSLMAYVLHVKGERTVSGNKYIHGWFCLSGAIIIILFSLFGLLSNTQLWWKILFGDICNVNNC</sequence>
<dbReference type="EMBL" id="BLAL01000311">
    <property type="protein sequence ID" value="GET02437.1"/>
    <property type="molecule type" value="Genomic_DNA"/>
</dbReference>
<feature type="transmembrane region" description="Helical" evidence="1">
    <location>
        <begin position="245"/>
        <end position="268"/>
    </location>
</feature>
<evidence type="ECO:0000313" key="2">
    <source>
        <dbReference type="EMBL" id="GBC04558.1"/>
    </source>
</evidence>
<accession>A0A2Z6RNH8</accession>
<protein>
    <submittedName>
        <fullName evidence="2">Uncharacterized protein</fullName>
    </submittedName>
</protein>
<dbReference type="Proteomes" id="UP000247702">
    <property type="component" value="Unassembled WGS sequence"/>
</dbReference>
<feature type="transmembrane region" description="Helical" evidence="1">
    <location>
        <begin position="280"/>
        <end position="299"/>
    </location>
</feature>
<reference evidence="3" key="2">
    <citation type="submission" date="2019-10" db="EMBL/GenBank/DDBJ databases">
        <title>Conservation and host-specific expression of non-tandemly repeated heterogenous ribosome RNA gene in arbuscular mycorrhizal fungi.</title>
        <authorList>
            <person name="Maeda T."/>
            <person name="Kobayashi Y."/>
            <person name="Nakagawa T."/>
            <person name="Ezawa T."/>
            <person name="Yamaguchi K."/>
            <person name="Bino T."/>
            <person name="Nishimoto Y."/>
            <person name="Shigenobu S."/>
            <person name="Kawaguchi M."/>
        </authorList>
    </citation>
    <scope>NUCLEOTIDE SEQUENCE</scope>
    <source>
        <strain evidence="3">HR1</strain>
    </source>
</reference>
<keyword evidence="1" id="KW-0472">Membrane</keyword>
<dbReference type="EMBL" id="BEXD01003952">
    <property type="protein sequence ID" value="GBC04558.1"/>
    <property type="molecule type" value="Genomic_DNA"/>
</dbReference>
<organism evidence="2 4">
    <name type="scientific">Rhizophagus clarus</name>
    <dbReference type="NCBI Taxonomy" id="94130"/>
    <lineage>
        <taxon>Eukaryota</taxon>
        <taxon>Fungi</taxon>
        <taxon>Fungi incertae sedis</taxon>
        <taxon>Mucoromycota</taxon>
        <taxon>Glomeromycotina</taxon>
        <taxon>Glomeromycetes</taxon>
        <taxon>Glomerales</taxon>
        <taxon>Glomeraceae</taxon>
        <taxon>Rhizophagus</taxon>
    </lineage>
</organism>
<gene>
    <name evidence="3" type="ORF">RCL2_002881600</name>
    <name evidence="2" type="ORF">RclHR1_05730014</name>
</gene>
<name>A0A2Z6RNH8_9GLOM</name>
<reference evidence="2 4" key="1">
    <citation type="submission" date="2017-11" db="EMBL/GenBank/DDBJ databases">
        <title>The genome of Rhizophagus clarus HR1 reveals common genetic basis of auxotrophy among arbuscular mycorrhizal fungi.</title>
        <authorList>
            <person name="Kobayashi Y."/>
        </authorList>
    </citation>
    <scope>NUCLEOTIDE SEQUENCE [LARGE SCALE GENOMIC DNA]</scope>
    <source>
        <strain evidence="2 4">HR1</strain>
    </source>
</reference>
<keyword evidence="1" id="KW-0812">Transmembrane</keyword>
<evidence type="ECO:0000256" key="1">
    <source>
        <dbReference type="SAM" id="Phobius"/>
    </source>
</evidence>
<keyword evidence="1" id="KW-1133">Transmembrane helix</keyword>
<comment type="caution">
    <text evidence="2">The sequence shown here is derived from an EMBL/GenBank/DDBJ whole genome shotgun (WGS) entry which is preliminary data.</text>
</comment>
<dbReference type="Proteomes" id="UP000615446">
    <property type="component" value="Unassembled WGS sequence"/>
</dbReference>
<evidence type="ECO:0000313" key="3">
    <source>
        <dbReference type="EMBL" id="GET02437.1"/>
    </source>
</evidence>